<comment type="catalytic activity">
    <reaction evidence="18">
        <text>Ca(2+)(in) = Ca(2+)(out)</text>
        <dbReference type="Rhea" id="RHEA:29671"/>
        <dbReference type="ChEBI" id="CHEBI:29108"/>
    </reaction>
</comment>
<feature type="compositionally biased region" description="Low complexity" evidence="26">
    <location>
        <begin position="2130"/>
        <end position="2139"/>
    </location>
</feature>
<keyword evidence="8 22" id="KW-0479">Metal-binding</keyword>
<feature type="compositionally biased region" description="Basic residues" evidence="26">
    <location>
        <begin position="2215"/>
        <end position="2224"/>
    </location>
</feature>
<feature type="region of interest" description="Disordered" evidence="26">
    <location>
        <begin position="722"/>
        <end position="937"/>
    </location>
</feature>
<keyword evidence="5 24" id="KW-0109">Calcium transport</keyword>
<dbReference type="Pfam" id="PF08763">
    <property type="entry name" value="Ca_chan_IQ"/>
    <property type="match status" value="1"/>
</dbReference>
<dbReference type="FunFam" id="1.10.287.70:FF:000023">
    <property type="entry name" value="Voltage-dependent R-type calcium channel subunit alpha"/>
    <property type="match status" value="1"/>
</dbReference>
<evidence type="ECO:0000256" key="24">
    <source>
        <dbReference type="RuleBase" id="RU003808"/>
    </source>
</evidence>
<evidence type="ECO:0000256" key="6">
    <source>
        <dbReference type="ARBA" id="ARBA00022673"/>
    </source>
</evidence>
<dbReference type="PANTHER" id="PTHR45628:SF3">
    <property type="entry name" value="VOLTAGE-DEPENDENT P_Q-TYPE CALCIUM CHANNEL SUBUNIT ALPHA-1A"/>
    <property type="match status" value="1"/>
</dbReference>
<dbReference type="Gene3D" id="1.10.287.70">
    <property type="match status" value="4"/>
</dbReference>
<feature type="transmembrane region" description="Helical" evidence="27">
    <location>
        <begin position="1083"/>
        <end position="1101"/>
    </location>
</feature>
<feature type="compositionally biased region" description="Basic and acidic residues" evidence="26">
    <location>
        <begin position="2007"/>
        <end position="2020"/>
    </location>
</feature>
<keyword evidence="14 27" id="KW-0472">Membrane</keyword>
<keyword evidence="30" id="KW-1185">Reference proteome</keyword>
<feature type="compositionally biased region" description="Basic and acidic residues" evidence="26">
    <location>
        <begin position="2181"/>
        <end position="2195"/>
    </location>
</feature>
<dbReference type="FunFam" id="1.10.287.70:FF:000012">
    <property type="entry name" value="Voltage-dependent N-type calcium channel subunit alpha"/>
    <property type="match status" value="1"/>
</dbReference>
<evidence type="ECO:0000256" key="27">
    <source>
        <dbReference type="SAM" id="Phobius"/>
    </source>
</evidence>
<feature type="compositionally biased region" description="Basic residues" evidence="26">
    <location>
        <begin position="865"/>
        <end position="875"/>
    </location>
</feature>
<feature type="binding site" evidence="22">
    <location>
        <position position="238"/>
    </location>
    <ligand>
        <name>Ca(2+)</name>
        <dbReference type="ChEBI" id="CHEBI:29108"/>
    </ligand>
</feature>
<feature type="compositionally biased region" description="Basic residues" evidence="26">
    <location>
        <begin position="2021"/>
        <end position="2032"/>
    </location>
</feature>
<evidence type="ECO:0000256" key="2">
    <source>
        <dbReference type="ARBA" id="ARBA00022448"/>
    </source>
</evidence>
<dbReference type="Gene3D" id="6.10.250.2180">
    <property type="match status" value="1"/>
</dbReference>
<evidence type="ECO:0000313" key="29">
    <source>
        <dbReference type="EMBL" id="CAJ1052913.1"/>
    </source>
</evidence>
<dbReference type="InterPro" id="IPR002077">
    <property type="entry name" value="VDCCAlpha1"/>
</dbReference>
<feature type="compositionally biased region" description="Polar residues" evidence="26">
    <location>
        <begin position="1845"/>
        <end position="1854"/>
    </location>
</feature>
<accession>A0AAV1EWJ6</accession>
<dbReference type="GO" id="GO:0008331">
    <property type="term" value="F:high voltage-gated calcium channel activity"/>
    <property type="evidence" value="ECO:0007669"/>
    <property type="project" value="TreeGrafter"/>
</dbReference>
<evidence type="ECO:0000256" key="17">
    <source>
        <dbReference type="ARBA" id="ARBA00023303"/>
    </source>
</evidence>
<keyword evidence="7 27" id="KW-0812">Transmembrane</keyword>
<proteinExistence type="inferred from homology"/>
<feature type="compositionally biased region" description="Basic residues" evidence="26">
    <location>
        <begin position="778"/>
        <end position="794"/>
    </location>
</feature>
<dbReference type="SUPFAM" id="SSF81324">
    <property type="entry name" value="Voltage-gated potassium channels"/>
    <property type="match status" value="4"/>
</dbReference>
<keyword evidence="10 22" id="KW-0106">Calcium</keyword>
<keyword evidence="12 27" id="KW-1133">Transmembrane helix</keyword>
<feature type="compositionally biased region" description="Polar residues" evidence="26">
    <location>
        <begin position="1898"/>
        <end position="1915"/>
    </location>
</feature>
<feature type="transmembrane region" description="Helical" evidence="27">
    <location>
        <begin position="1408"/>
        <end position="1427"/>
    </location>
</feature>
<keyword evidence="11 24" id="KW-0851">Voltage-gated channel</keyword>
<evidence type="ECO:0000256" key="14">
    <source>
        <dbReference type="ARBA" id="ARBA00023136"/>
    </source>
</evidence>
<evidence type="ECO:0000256" key="13">
    <source>
        <dbReference type="ARBA" id="ARBA00023065"/>
    </source>
</evidence>
<feature type="transmembrane region" description="Helical" evidence="27">
    <location>
        <begin position="1473"/>
        <end position="1497"/>
    </location>
</feature>
<feature type="compositionally biased region" description="Polar residues" evidence="26">
    <location>
        <begin position="748"/>
        <end position="760"/>
    </location>
</feature>
<evidence type="ECO:0000256" key="3">
    <source>
        <dbReference type="ARBA" id="ARBA00022475"/>
    </source>
</evidence>
<dbReference type="GO" id="GO:0045202">
    <property type="term" value="C:synapse"/>
    <property type="evidence" value="ECO:0007669"/>
    <property type="project" value="GOC"/>
</dbReference>
<feature type="compositionally biased region" description="Low complexity" evidence="26">
    <location>
        <begin position="1964"/>
        <end position="1981"/>
    </location>
</feature>
<dbReference type="InterPro" id="IPR005821">
    <property type="entry name" value="Ion_trans_dom"/>
</dbReference>
<evidence type="ECO:0000256" key="10">
    <source>
        <dbReference type="ARBA" id="ARBA00022837"/>
    </source>
</evidence>
<evidence type="ECO:0000256" key="7">
    <source>
        <dbReference type="ARBA" id="ARBA00022692"/>
    </source>
</evidence>
<feature type="compositionally biased region" description="Polar residues" evidence="26">
    <location>
        <begin position="816"/>
        <end position="826"/>
    </location>
</feature>
<dbReference type="EMBL" id="OY660866">
    <property type="protein sequence ID" value="CAJ1052913.1"/>
    <property type="molecule type" value="Genomic_DNA"/>
</dbReference>
<feature type="region of interest" description="Disordered" evidence="26">
    <location>
        <begin position="1030"/>
        <end position="1056"/>
    </location>
</feature>
<evidence type="ECO:0000256" key="18">
    <source>
        <dbReference type="ARBA" id="ARBA00036634"/>
    </source>
</evidence>
<feature type="transmembrane region" description="Helical" evidence="27">
    <location>
        <begin position="400"/>
        <end position="419"/>
    </location>
</feature>
<keyword evidence="3" id="KW-1003">Cell membrane</keyword>
<feature type="compositionally biased region" description="Basic and acidic residues" evidence="26">
    <location>
        <begin position="876"/>
        <end position="903"/>
    </location>
</feature>
<keyword evidence="2" id="KW-0813">Transport</keyword>
<feature type="compositionally biased region" description="Basic residues" evidence="26">
    <location>
        <begin position="1993"/>
        <end position="2006"/>
    </location>
</feature>
<sequence length="2288" mass="261048">MCVCMHVLLVFDVGLNSSCTPFEWMILTTIIANCIVLALEQHLPDGDKTPLSERLEDTEPYFIAIFCFESGIKILALGFALHKGSYLRNGWNVMDFVVVLTGILSKVGSQLDLRTLRAVRVLRPLKLVSGIPSLQVVLKSIMKAMIPLLQIGLLLFVAILMFAIIGLEFYMGEFHKTCFDEVTHEIVDELPCGTAEPARLCLNGTVCRSGWLGPNYGITQFDNIMFAVLTVFQCITMEGWTEMLYHSNDVEGSAWNWMYYIPLIIIGSFFMLNLVLGVLSGEFAKERERVENRSEFLKLRRQQQIERELNGYLEWICKAEEVILAEDDATGNFDGSRRRPTIKTKNNKTELLNPEEGEDNMGDAVGFARSSIKSGKEGSNYSKKERRMRFFIRKIVKTQAFYWTVLCLVGLNTMCVAAVHYDQPDLLSDFLFYAEFIFLGLFMSEMLIKMYGLGIQPYFHSSFNCFDCVVIVGSIFEVVWATIKPGTSFGISVLRALRLLRIFKVTKYWAPLRNLVVSLLNSMKSIVSLLFLLFLFIVVFALLGMQLFGGQFNFENGTPSTNFDTFAAAIMTVFQILTGEDWNMVMYDGIESQGGVNDKGMIFSIFFIVLTLFGNYTLLNVFLAIAVDNLANAQELTKDEEEQEEAASQKTAMQKAKEVAEVSPLSAANLSIAAKEQQKNHIKNNKSVWEQRTSEIRRQNLMTSREALYNELEQEDWKVGGEGDEVAYPRKGRGDMKTHLDRPLVVNPQDNRNNNTNKTQPGELPLDQEYRRQDIDHHRRAGHRSHHHHHHHQRATGTDAREGGQAPETRMEHGFSCTSLGNMESQQGEERHSHKSHRGHRHRNREGRDACSMSPHHQSGEGNHEHRRSRQHRRSAREGEEGRRHGSKGTEGEGEKGEEGEGRKTRRHRHSNQERSRGHRSRKEHHSTCPSLSTTRPIQQYNEDLDNFRNNSKLAIAYEHPYALPPDHPDHPDHVNNLLNCRDADTHTLLHSMDSLILTSMAKPEYTKIDMPPVYPYPSTNAILQVNKNANTDQKKSEEKKEEEDEGGDEDGPKPMPPYSSCFIMSTTNPFRKCCHYILTLKYFEFSILSVIAMSSIALAAEDPVWPDSPRNNVLRYFDYVFTGVFTFEMLIKMVVLGLFLHQGSYFRDLWNILDFIVVSGALVAFAFTGSSKGKDISTIKSLRVLRVLRPLKTIKRLPKLKAVFDCVVNSLKNVLNILIVYMLFMFIFAVVAVQLFKGRFFFCTDESKEFERDCRGEYLEYERDEVKAQKREWRKYDFHYDNVAWALLTLFTVSTGEGWPLVLKHSVDSTYENQGPSPGYRMEMSIFYVVYFVVFPFFFVNIFVALIIITFQEQGDKMMEDYSLEKNERACIDFAINARPLTRHMPKNKLSFQYRMWQFVVSPPFEYSIMALIALNTIVLMMKFDGASDTYNEVLKNLNIVFTTFFFMESILKIIAFGPLNYFRDAWNIFDFVSVLGSITDILVTELGNNFINLSFLRLFRAARLIKLLRQGETIRILLWTFVQSFKALPYVCLLIAMLFFIYAIIGMQLFGNLALDEERESAINEHNNFRTFIMALMLLFRSATGEAWHEIMLACLGGKECDPDSGNTEPECGSTFAYTYFVSFIFLCSFLMLNLFVAVIMDNFEYLTRDSSILGPHHLDEYVRIWAEYDPAACGRIHYKDMYSLLRVISPPLGLGKKCPHRVACKRLLRMDLPVAEDNTVHFNSTLMALIRTALDIKIAKGGADKHQMDAELRKEMMAIWPNLSQKTLDLLVTPHKAATDLTVGKIYAAMMIMEYYRQSKTKKMQALREEQNRTPLMFQRMEPPSEGGGTEGQGGQGLNGLPSTQPDNLNSIPPEGGMTESQSWVTTKAQEMFQRTGNWSPERPYPDDLHDNRHNPQTITDTSPMRRSTSSLVHGRTGRGVRLDDYSLERVVSEEGRHGGRRHRDRSHRASQRSLTRYTDADTGLGTDLSTTTQSGDLPPKEHERDRGRTKDRRHHHHHHHHHSSMDKERYGPDRHDYSHRHPHDRHWSRSPSEGPDGRGHRQGSSSVSGSPVPSTSGTSTPRRGRRQLPQTPAVPRPHVTYSPAVRKPSYGPPGPGRLRSPSPRHFSPPDHDRGYHHRPPSRQASPHHGGSSSRHGSPRSPRHQSPRSPLHGSPRSPHRGRWSGPPPGDSLEGDGPFYERDYEYERHHEPPAYEQSLSHGNPHPHGGNPHPHPRSPRTARHGPPPPPHSHPRRVPNGYRSSSPSPHRRGPPGVPPHPHHRPPHARGPRKGLHEPYSETDEDDWC</sequence>
<dbReference type="Proteomes" id="UP001178508">
    <property type="component" value="Chromosome 3"/>
</dbReference>
<feature type="region of interest" description="Disordered" evidence="26">
    <location>
        <begin position="1877"/>
        <end position="1921"/>
    </location>
</feature>
<keyword evidence="17" id="KW-0407">Ion channel</keyword>
<feature type="compositionally biased region" description="Basic residues" evidence="26">
    <location>
        <begin position="2140"/>
        <end position="2149"/>
    </location>
</feature>
<feature type="transmembrane region" description="Helical" evidence="27">
    <location>
        <begin position="1153"/>
        <end position="1171"/>
    </location>
</feature>
<feature type="domain" description="Voltage-dependent calcium channel alpha-1 subunit IQ" evidence="28">
    <location>
        <begin position="1781"/>
        <end position="1815"/>
    </location>
</feature>
<dbReference type="FunFam" id="1.20.120.350:FF:000001">
    <property type="entry name" value="Voltage-dependent L-type calcium channel subunit alpha"/>
    <property type="match status" value="1"/>
</dbReference>
<keyword evidence="13" id="KW-0406">Ion transport</keyword>
<dbReference type="FunFam" id="1.10.287.70:FF:000025">
    <property type="entry name" value="Voltage-dependent R-type calcium channel subunit alpha"/>
    <property type="match status" value="1"/>
</dbReference>
<feature type="compositionally biased region" description="Basic residues" evidence="26">
    <location>
        <begin position="1942"/>
        <end position="1954"/>
    </location>
</feature>
<evidence type="ECO:0000256" key="5">
    <source>
        <dbReference type="ARBA" id="ARBA00022568"/>
    </source>
</evidence>
<reference evidence="29" key="1">
    <citation type="submission" date="2023-08" db="EMBL/GenBank/DDBJ databases">
        <authorList>
            <person name="Alioto T."/>
            <person name="Alioto T."/>
            <person name="Gomez Garrido J."/>
        </authorList>
    </citation>
    <scope>NUCLEOTIDE SEQUENCE</scope>
</reference>
<dbReference type="SMART" id="SM01062">
    <property type="entry name" value="Ca_chan_IQ"/>
    <property type="match status" value="1"/>
</dbReference>
<keyword evidence="16 23" id="KW-0325">Glycoprotein</keyword>
<dbReference type="GO" id="GO:0007268">
    <property type="term" value="P:chemical synaptic transmission"/>
    <property type="evidence" value="ECO:0007669"/>
    <property type="project" value="TreeGrafter"/>
</dbReference>
<feature type="transmembrane region" description="Helical" evidence="27">
    <location>
        <begin position="1121"/>
        <end position="1141"/>
    </location>
</feature>
<comment type="similarity">
    <text evidence="19">Belongs to the calcium channel alpha-1 subunit (TC 1.A.1.11) family. CACNA1A subfamily.</text>
</comment>
<feature type="region of interest" description="Disordered" evidence="26">
    <location>
        <begin position="1822"/>
        <end position="1864"/>
    </location>
</feature>
<dbReference type="GO" id="GO:0098703">
    <property type="term" value="P:calcium ion import across plasma membrane"/>
    <property type="evidence" value="ECO:0007669"/>
    <property type="project" value="TreeGrafter"/>
</dbReference>
<comment type="subcellular location">
    <subcellularLocation>
        <location evidence="1">Cell membrane</location>
        <topology evidence="1">Multi-pass membrane protein</topology>
    </subcellularLocation>
    <subcellularLocation>
        <location evidence="24">Membrane</location>
        <topology evidence="24">Multi-pass membrane protein</topology>
    </subcellularLocation>
</comment>
<dbReference type="PANTHER" id="PTHR45628">
    <property type="entry name" value="VOLTAGE-DEPENDENT CALCIUM CHANNEL TYPE A SUBUNIT ALPHA-1"/>
    <property type="match status" value="1"/>
</dbReference>
<dbReference type="GO" id="GO:0005891">
    <property type="term" value="C:voltage-gated calcium channel complex"/>
    <property type="evidence" value="ECO:0007669"/>
    <property type="project" value="InterPro"/>
</dbReference>
<feature type="transmembrane region" description="Helical" evidence="27">
    <location>
        <begin position="60"/>
        <end position="81"/>
    </location>
</feature>
<dbReference type="GO" id="GO:0046872">
    <property type="term" value="F:metal ion binding"/>
    <property type="evidence" value="ECO:0007669"/>
    <property type="project" value="UniProtKB-KW"/>
</dbReference>
<feature type="transmembrane region" description="Helical" evidence="27">
    <location>
        <begin position="1439"/>
        <end position="1461"/>
    </location>
</feature>
<dbReference type="InterPro" id="IPR050599">
    <property type="entry name" value="VDCC_alpha-1_subunit"/>
</dbReference>
<gene>
    <name evidence="29" type="ORF">XNOV1_A035670</name>
</gene>
<protein>
    <recommendedName>
        <fullName evidence="20">Voltage-dependent P/Q-type calcium channel subunit alpha-1A</fullName>
    </recommendedName>
    <alternativeName>
        <fullName evidence="21">Voltage-gated calcium channel subunit alpha Cav2.1</fullName>
    </alternativeName>
</protein>
<feature type="transmembrane region" description="Helical" evidence="27">
    <location>
        <begin position="601"/>
        <end position="627"/>
    </location>
</feature>
<feature type="compositionally biased region" description="Polar residues" evidence="26">
    <location>
        <begin position="928"/>
        <end position="937"/>
    </location>
</feature>
<dbReference type="InterPro" id="IPR014873">
    <property type="entry name" value="VDCC_a1su_IQ"/>
</dbReference>
<evidence type="ECO:0000256" key="9">
    <source>
        <dbReference type="ARBA" id="ARBA00022737"/>
    </source>
</evidence>
<evidence type="ECO:0000256" key="15">
    <source>
        <dbReference type="ARBA" id="ARBA00023157"/>
    </source>
</evidence>
<dbReference type="FunFam" id="1.20.120.350:FF:000013">
    <property type="entry name" value="Voltage-dependent N-type calcium channel subunit alpha"/>
    <property type="match status" value="1"/>
</dbReference>
<feature type="compositionally biased region" description="Basic residues" evidence="26">
    <location>
        <begin position="2260"/>
        <end position="2273"/>
    </location>
</feature>
<name>A0AAV1EWJ6_XYRNO</name>
<evidence type="ECO:0000259" key="28">
    <source>
        <dbReference type="SMART" id="SM01062"/>
    </source>
</evidence>
<dbReference type="Pfam" id="PF16905">
    <property type="entry name" value="GPHH"/>
    <property type="match status" value="1"/>
</dbReference>
<keyword evidence="6 24" id="KW-0107">Calcium channel</keyword>
<feature type="binding site" evidence="22">
    <location>
        <position position="1298"/>
    </location>
    <ligand>
        <name>Ca(2+)</name>
        <dbReference type="ChEBI" id="CHEBI:29108"/>
    </ligand>
</feature>
<evidence type="ECO:0000313" key="30">
    <source>
        <dbReference type="Proteomes" id="UP001178508"/>
    </source>
</evidence>
<evidence type="ECO:0000256" key="4">
    <source>
        <dbReference type="ARBA" id="ARBA00022553"/>
    </source>
</evidence>
<keyword evidence="15" id="KW-1015">Disulfide bond</keyword>
<evidence type="ECO:0000256" key="12">
    <source>
        <dbReference type="ARBA" id="ARBA00022989"/>
    </source>
</evidence>
<evidence type="ECO:0000256" key="26">
    <source>
        <dbReference type="SAM" id="MobiDB-lite"/>
    </source>
</evidence>
<feature type="compositionally biased region" description="Low complexity" evidence="26">
    <location>
        <begin position="2046"/>
        <end position="2065"/>
    </location>
</feature>
<feature type="compositionally biased region" description="Acidic residues" evidence="26">
    <location>
        <begin position="1041"/>
        <end position="1050"/>
    </location>
</feature>
<feature type="compositionally biased region" description="Basic and acidic residues" evidence="26">
    <location>
        <begin position="1887"/>
        <end position="1897"/>
    </location>
</feature>
<dbReference type="FunFam" id="1.10.238.10:FF:000063">
    <property type="entry name" value="Voltage-dependent N-type calcium channel subunit alpha"/>
    <property type="match status" value="1"/>
</dbReference>
<feature type="transmembrane region" description="Helical" evidence="27">
    <location>
        <begin position="526"/>
        <end position="548"/>
    </location>
</feature>
<feature type="binding site" evidence="22">
    <location>
        <position position="580"/>
    </location>
    <ligand>
        <name>Ca(2+)</name>
        <dbReference type="ChEBI" id="CHEBI:29108"/>
    </ligand>
</feature>
<feature type="transmembrane region" description="Helical" evidence="27">
    <location>
        <begin position="257"/>
        <end position="279"/>
    </location>
</feature>
<feature type="glycosylation site" description="N-linked (GlcNAc...) asparagine" evidence="23">
    <location>
        <position position="203"/>
    </location>
</feature>
<dbReference type="InterPro" id="IPR031649">
    <property type="entry name" value="GPHH_dom"/>
</dbReference>
<feature type="transmembrane region" description="Helical" evidence="27">
    <location>
        <begin position="1327"/>
        <end position="1352"/>
    </location>
</feature>
<feature type="compositionally biased region" description="Basic and acidic residues" evidence="26">
    <location>
        <begin position="1982"/>
        <end position="1992"/>
    </location>
</feature>
<evidence type="ECO:0000256" key="25">
    <source>
        <dbReference type="SAM" id="Coils"/>
    </source>
</evidence>
<feature type="transmembrane region" description="Helical" evidence="27">
    <location>
        <begin position="1619"/>
        <end position="1643"/>
    </location>
</feature>
<feature type="compositionally biased region" description="Basic and acidic residues" evidence="26">
    <location>
        <begin position="732"/>
        <end position="742"/>
    </location>
</feature>
<evidence type="ECO:0000256" key="19">
    <source>
        <dbReference type="ARBA" id="ARBA00037936"/>
    </source>
</evidence>
<feature type="transmembrane region" description="Helical" evidence="27">
    <location>
        <begin position="431"/>
        <end position="451"/>
    </location>
</feature>
<evidence type="ECO:0000256" key="22">
    <source>
        <dbReference type="PIRSR" id="PIRSR602077-1"/>
    </source>
</evidence>
<feature type="transmembrane region" description="Helical" evidence="27">
    <location>
        <begin position="1518"/>
        <end position="1547"/>
    </location>
</feature>
<feature type="transmembrane region" description="Helical" evidence="27">
    <location>
        <begin position="22"/>
        <end position="39"/>
    </location>
</feature>
<organism evidence="29 30">
    <name type="scientific">Xyrichtys novacula</name>
    <name type="common">Pearly razorfish</name>
    <name type="synonym">Hemipteronotus novacula</name>
    <dbReference type="NCBI Taxonomy" id="13765"/>
    <lineage>
        <taxon>Eukaryota</taxon>
        <taxon>Metazoa</taxon>
        <taxon>Chordata</taxon>
        <taxon>Craniata</taxon>
        <taxon>Vertebrata</taxon>
        <taxon>Euteleostomi</taxon>
        <taxon>Actinopterygii</taxon>
        <taxon>Neopterygii</taxon>
        <taxon>Teleostei</taxon>
        <taxon>Neoteleostei</taxon>
        <taxon>Acanthomorphata</taxon>
        <taxon>Eupercaria</taxon>
        <taxon>Labriformes</taxon>
        <taxon>Labridae</taxon>
        <taxon>Xyrichtys</taxon>
    </lineage>
</organism>
<keyword evidence="9" id="KW-0677">Repeat</keyword>
<feature type="transmembrane region" description="Helical" evidence="27">
    <location>
        <begin position="1215"/>
        <end position="1237"/>
    </location>
</feature>
<dbReference type="Pfam" id="PF00520">
    <property type="entry name" value="Ion_trans"/>
    <property type="match status" value="4"/>
</dbReference>
<evidence type="ECO:0000256" key="11">
    <source>
        <dbReference type="ARBA" id="ARBA00022882"/>
    </source>
</evidence>
<feature type="region of interest" description="Disordered" evidence="26">
    <location>
        <begin position="1936"/>
        <end position="2288"/>
    </location>
</feature>
<dbReference type="PRINTS" id="PR00167">
    <property type="entry name" value="CACHANNEL"/>
</dbReference>
<evidence type="ECO:0000256" key="23">
    <source>
        <dbReference type="PIRSR" id="PIRSR602077-3"/>
    </source>
</evidence>
<feature type="transmembrane region" description="Helical" evidence="27">
    <location>
        <begin position="148"/>
        <end position="167"/>
    </location>
</feature>
<feature type="compositionally biased region" description="Gly residues" evidence="26">
    <location>
        <begin position="1829"/>
        <end position="1841"/>
    </location>
</feature>
<feature type="compositionally biased region" description="Low complexity" evidence="26">
    <location>
        <begin position="2203"/>
        <end position="2213"/>
    </location>
</feature>
<dbReference type="Gene3D" id="1.20.120.350">
    <property type="entry name" value="Voltage-gated potassium channels. Chain C"/>
    <property type="match status" value="4"/>
</dbReference>
<feature type="compositionally biased region" description="Basic and acidic residues" evidence="26">
    <location>
        <begin position="768"/>
        <end position="777"/>
    </location>
</feature>
<dbReference type="FunFam" id="1.20.120.350:FF:000011">
    <property type="entry name" value="Voltage-dependent N-type calcium channel subunit alpha"/>
    <property type="match status" value="1"/>
</dbReference>
<feature type="compositionally biased region" description="Basic residues" evidence="26">
    <location>
        <begin position="833"/>
        <end position="845"/>
    </location>
</feature>
<keyword evidence="25" id="KW-0175">Coiled coil</keyword>
<dbReference type="FunFam" id="1.20.120.350:FF:000015">
    <property type="entry name" value="Voltage-dependent N-type calcium channel subunit alpha"/>
    <property type="match status" value="1"/>
</dbReference>
<feature type="coiled-coil region" evidence="25">
    <location>
        <begin position="623"/>
        <end position="692"/>
    </location>
</feature>
<evidence type="ECO:0000256" key="8">
    <source>
        <dbReference type="ARBA" id="ARBA00022723"/>
    </source>
</evidence>
<dbReference type="Gene3D" id="6.10.250.2500">
    <property type="match status" value="1"/>
</dbReference>
<evidence type="ECO:0000256" key="1">
    <source>
        <dbReference type="ARBA" id="ARBA00004651"/>
    </source>
</evidence>
<evidence type="ECO:0000256" key="20">
    <source>
        <dbReference type="ARBA" id="ARBA00039688"/>
    </source>
</evidence>
<evidence type="ECO:0000256" key="21">
    <source>
        <dbReference type="ARBA" id="ARBA00041622"/>
    </source>
</evidence>
<evidence type="ECO:0000256" key="16">
    <source>
        <dbReference type="ARBA" id="ARBA00023180"/>
    </source>
</evidence>
<keyword evidence="4" id="KW-0597">Phosphoprotein</keyword>
<dbReference type="GO" id="GO:0043025">
    <property type="term" value="C:neuronal cell body"/>
    <property type="evidence" value="ECO:0007669"/>
    <property type="project" value="TreeGrafter"/>
</dbReference>
<dbReference type="InterPro" id="IPR027359">
    <property type="entry name" value="Volt_channel_dom_sf"/>
</dbReference>